<proteinExistence type="predicted"/>
<dbReference type="RefSeq" id="XP_008713265.1">
    <property type="nucleotide sequence ID" value="XM_008715043.1"/>
</dbReference>
<dbReference type="VEuPathDB" id="FungiDB:HMPREF1541_10372"/>
<dbReference type="STRING" id="1220924.W2S7P2"/>
<dbReference type="AlphaFoldDB" id="W2S7P2"/>
<evidence type="ECO:0000313" key="3">
    <source>
        <dbReference type="Proteomes" id="UP000030752"/>
    </source>
</evidence>
<name>W2S7P2_CYPE1</name>
<evidence type="ECO:0000256" key="1">
    <source>
        <dbReference type="SAM" id="MobiDB-lite"/>
    </source>
</evidence>
<dbReference type="InParanoid" id="W2S7P2"/>
<dbReference type="EMBL" id="KB822714">
    <property type="protein sequence ID" value="ETN44702.1"/>
    <property type="molecule type" value="Genomic_DNA"/>
</dbReference>
<keyword evidence="3" id="KW-1185">Reference proteome</keyword>
<dbReference type="Proteomes" id="UP000030752">
    <property type="component" value="Unassembled WGS sequence"/>
</dbReference>
<feature type="region of interest" description="Disordered" evidence="1">
    <location>
        <begin position="217"/>
        <end position="267"/>
    </location>
</feature>
<reference evidence="2 3" key="1">
    <citation type="submission" date="2013-03" db="EMBL/GenBank/DDBJ databases">
        <title>The Genome Sequence of Phialophora europaea CBS 101466.</title>
        <authorList>
            <consortium name="The Broad Institute Genomics Platform"/>
            <person name="Cuomo C."/>
            <person name="de Hoog S."/>
            <person name="Gorbushina A."/>
            <person name="Walker B."/>
            <person name="Young S.K."/>
            <person name="Zeng Q."/>
            <person name="Gargeya S."/>
            <person name="Fitzgerald M."/>
            <person name="Haas B."/>
            <person name="Abouelleil A."/>
            <person name="Allen A.W."/>
            <person name="Alvarado L."/>
            <person name="Arachchi H.M."/>
            <person name="Berlin A.M."/>
            <person name="Chapman S.B."/>
            <person name="Gainer-Dewar J."/>
            <person name="Goldberg J."/>
            <person name="Griggs A."/>
            <person name="Gujja S."/>
            <person name="Hansen M."/>
            <person name="Howarth C."/>
            <person name="Imamovic A."/>
            <person name="Ireland A."/>
            <person name="Larimer J."/>
            <person name="McCowan C."/>
            <person name="Murphy C."/>
            <person name="Pearson M."/>
            <person name="Poon T.W."/>
            <person name="Priest M."/>
            <person name="Roberts A."/>
            <person name="Saif S."/>
            <person name="Shea T."/>
            <person name="Sisk P."/>
            <person name="Sykes S."/>
            <person name="Wortman J."/>
            <person name="Nusbaum C."/>
            <person name="Birren B."/>
        </authorList>
    </citation>
    <scope>NUCLEOTIDE SEQUENCE [LARGE SCALE GENOMIC DNA]</scope>
    <source>
        <strain evidence="2 3">CBS 101466</strain>
    </source>
</reference>
<dbReference type="OrthoDB" id="3431913at2759"/>
<dbReference type="HOGENOM" id="CLU_053718_0_0_1"/>
<feature type="compositionally biased region" description="Polar residues" evidence="1">
    <location>
        <begin position="239"/>
        <end position="253"/>
    </location>
</feature>
<evidence type="ECO:0000313" key="2">
    <source>
        <dbReference type="EMBL" id="ETN44702.1"/>
    </source>
</evidence>
<dbReference type="eggNOG" id="ENOG502RU4J">
    <property type="taxonomic scope" value="Eukaryota"/>
</dbReference>
<sequence>MSESEPEEQQQERRSKREIVGSFLKDQALKGKLFIQHSVGLGQQPNVIPPGEASVSGGLRTVHIGWHPVAGLGGKWFAEQTGLGKMITENINNYPDPTQHWAVLVDDYVHQLWMDEHLDIIYINEKLVAAEWHTFVVGKTRFSDQALKQASEMTIHQMREKRAAYNLISNNCQNFALNLLDAIQIGAHREFATSFAVYQRATGAGTIKDLFVDKHPEEQQQHEAEEQETDELERPPRLQHSNTMQAAQQVMDEQTTKLDKHHHGSLN</sequence>
<accession>W2S7P2</accession>
<organism evidence="2 3">
    <name type="scientific">Cyphellophora europaea (strain CBS 101466)</name>
    <name type="common">Phialophora europaea</name>
    <dbReference type="NCBI Taxonomy" id="1220924"/>
    <lineage>
        <taxon>Eukaryota</taxon>
        <taxon>Fungi</taxon>
        <taxon>Dikarya</taxon>
        <taxon>Ascomycota</taxon>
        <taxon>Pezizomycotina</taxon>
        <taxon>Eurotiomycetes</taxon>
        <taxon>Chaetothyriomycetidae</taxon>
        <taxon>Chaetothyriales</taxon>
        <taxon>Cyphellophoraceae</taxon>
        <taxon>Cyphellophora</taxon>
    </lineage>
</organism>
<protein>
    <recommendedName>
        <fullName evidence="4">PPPDE domain-containing protein</fullName>
    </recommendedName>
</protein>
<gene>
    <name evidence="2" type="ORF">HMPREF1541_10372</name>
</gene>
<evidence type="ECO:0008006" key="4">
    <source>
        <dbReference type="Google" id="ProtNLM"/>
    </source>
</evidence>
<dbReference type="GeneID" id="19977711"/>